<feature type="domain" description="ACT" evidence="1">
    <location>
        <begin position="13"/>
        <end position="78"/>
    </location>
</feature>
<dbReference type="Proteomes" id="UP000481583">
    <property type="component" value="Unassembled WGS sequence"/>
</dbReference>
<proteinExistence type="predicted"/>
<dbReference type="AlphaFoldDB" id="A0A6G4U195"/>
<accession>A0A6G4U195</accession>
<dbReference type="RefSeq" id="WP_165238039.1">
    <property type="nucleotide sequence ID" value="NZ_JAAKZV010000065.1"/>
</dbReference>
<dbReference type="EMBL" id="JAAKZV010000065">
    <property type="protein sequence ID" value="NGN65530.1"/>
    <property type="molecule type" value="Genomic_DNA"/>
</dbReference>
<organism evidence="2 3">
    <name type="scientific">Streptomyces coryli</name>
    <dbReference type="NCBI Taxonomy" id="1128680"/>
    <lineage>
        <taxon>Bacteria</taxon>
        <taxon>Bacillati</taxon>
        <taxon>Actinomycetota</taxon>
        <taxon>Actinomycetes</taxon>
        <taxon>Kitasatosporales</taxon>
        <taxon>Streptomycetaceae</taxon>
        <taxon>Streptomyces</taxon>
    </lineage>
</organism>
<evidence type="ECO:0000313" key="2">
    <source>
        <dbReference type="EMBL" id="NGN65530.1"/>
    </source>
</evidence>
<sequence>MREATSDEQLHRTLTVTLHHNHGTLCRITAVLNSVGVVALTYATTPGGHATAEILVPGANAARAQAKLRRMVDVTDVT</sequence>
<evidence type="ECO:0000259" key="1">
    <source>
        <dbReference type="PROSITE" id="PS51671"/>
    </source>
</evidence>
<gene>
    <name evidence="2" type="ORF">G5C51_16700</name>
</gene>
<name>A0A6G4U195_9ACTN</name>
<comment type="caution">
    <text evidence="2">The sequence shown here is derived from an EMBL/GenBank/DDBJ whole genome shotgun (WGS) entry which is preliminary data.</text>
</comment>
<evidence type="ECO:0000313" key="3">
    <source>
        <dbReference type="Proteomes" id="UP000481583"/>
    </source>
</evidence>
<reference evidence="2 3" key="1">
    <citation type="submission" date="2020-02" db="EMBL/GenBank/DDBJ databases">
        <title>Whole-genome analyses of novel actinobacteria.</title>
        <authorList>
            <person name="Sahin N."/>
        </authorList>
    </citation>
    <scope>NUCLEOTIDE SEQUENCE [LARGE SCALE GENOMIC DNA]</scope>
    <source>
        <strain evidence="2 3">A7024</strain>
    </source>
</reference>
<protein>
    <recommendedName>
        <fullName evidence="1">ACT domain-containing protein</fullName>
    </recommendedName>
</protein>
<dbReference type="PROSITE" id="PS51671">
    <property type="entry name" value="ACT"/>
    <property type="match status" value="1"/>
</dbReference>
<keyword evidence="3" id="KW-1185">Reference proteome</keyword>
<dbReference type="InterPro" id="IPR002912">
    <property type="entry name" value="ACT_dom"/>
</dbReference>